<evidence type="ECO:0000313" key="1">
    <source>
        <dbReference type="EMBL" id="KAH3817513.1"/>
    </source>
</evidence>
<dbReference type="AlphaFoldDB" id="A0A9D4GL78"/>
<dbReference type="EMBL" id="JAIWYP010000005">
    <property type="protein sequence ID" value="KAH3817513.1"/>
    <property type="molecule type" value="Genomic_DNA"/>
</dbReference>
<proteinExistence type="predicted"/>
<gene>
    <name evidence="1" type="ORF">DPMN_119051</name>
</gene>
<comment type="caution">
    <text evidence="1">The sequence shown here is derived from an EMBL/GenBank/DDBJ whole genome shotgun (WGS) entry which is preliminary data.</text>
</comment>
<accession>A0A9D4GL78</accession>
<reference evidence="1" key="2">
    <citation type="submission" date="2020-11" db="EMBL/GenBank/DDBJ databases">
        <authorList>
            <person name="McCartney M.A."/>
            <person name="Auch B."/>
            <person name="Kono T."/>
            <person name="Mallez S."/>
            <person name="Becker A."/>
            <person name="Gohl D.M."/>
            <person name="Silverstein K.A.T."/>
            <person name="Koren S."/>
            <person name="Bechman K.B."/>
            <person name="Herman A."/>
            <person name="Abrahante J.E."/>
            <person name="Garbe J."/>
        </authorList>
    </citation>
    <scope>NUCLEOTIDE SEQUENCE</scope>
    <source>
        <strain evidence="1">Duluth1</strain>
        <tissue evidence="1">Whole animal</tissue>
    </source>
</reference>
<reference evidence="1" key="1">
    <citation type="journal article" date="2019" name="bioRxiv">
        <title>The Genome of the Zebra Mussel, Dreissena polymorpha: A Resource for Invasive Species Research.</title>
        <authorList>
            <person name="McCartney M.A."/>
            <person name="Auch B."/>
            <person name="Kono T."/>
            <person name="Mallez S."/>
            <person name="Zhang Y."/>
            <person name="Obille A."/>
            <person name="Becker A."/>
            <person name="Abrahante J.E."/>
            <person name="Garbe J."/>
            <person name="Badalamenti J.P."/>
            <person name="Herman A."/>
            <person name="Mangelson H."/>
            <person name="Liachko I."/>
            <person name="Sullivan S."/>
            <person name="Sone E.D."/>
            <person name="Koren S."/>
            <person name="Silverstein K.A.T."/>
            <person name="Beckman K.B."/>
            <person name="Gohl D.M."/>
        </authorList>
    </citation>
    <scope>NUCLEOTIDE SEQUENCE</scope>
    <source>
        <strain evidence="1">Duluth1</strain>
        <tissue evidence="1">Whole animal</tissue>
    </source>
</reference>
<dbReference type="Proteomes" id="UP000828390">
    <property type="component" value="Unassembled WGS sequence"/>
</dbReference>
<name>A0A9D4GL78_DREPO</name>
<evidence type="ECO:0000313" key="2">
    <source>
        <dbReference type="Proteomes" id="UP000828390"/>
    </source>
</evidence>
<keyword evidence="2" id="KW-1185">Reference proteome</keyword>
<protein>
    <submittedName>
        <fullName evidence="1">Uncharacterized protein</fullName>
    </submittedName>
</protein>
<organism evidence="1 2">
    <name type="scientific">Dreissena polymorpha</name>
    <name type="common">Zebra mussel</name>
    <name type="synonym">Mytilus polymorpha</name>
    <dbReference type="NCBI Taxonomy" id="45954"/>
    <lineage>
        <taxon>Eukaryota</taxon>
        <taxon>Metazoa</taxon>
        <taxon>Spiralia</taxon>
        <taxon>Lophotrochozoa</taxon>
        <taxon>Mollusca</taxon>
        <taxon>Bivalvia</taxon>
        <taxon>Autobranchia</taxon>
        <taxon>Heteroconchia</taxon>
        <taxon>Euheterodonta</taxon>
        <taxon>Imparidentia</taxon>
        <taxon>Neoheterodontei</taxon>
        <taxon>Myida</taxon>
        <taxon>Dreissenoidea</taxon>
        <taxon>Dreissenidae</taxon>
        <taxon>Dreissena</taxon>
    </lineage>
</organism>
<sequence>MFAAKLCQLALPYPPYTEPCWFYSTVTVGPWLSHFWWKAVGEHSSLVIFYRRVKILGPVPIKDSS</sequence>